<dbReference type="Proteomes" id="UP000003653">
    <property type="component" value="Unassembled WGS sequence"/>
</dbReference>
<dbReference type="AlphaFoldDB" id="D5P2D6"/>
<evidence type="ECO:0000313" key="1">
    <source>
        <dbReference type="EMBL" id="EFG79748.1"/>
    </source>
</evidence>
<sequence length="41" mass="4343">MTLVATPAYAQRSTATISMSPGSACSGYNAIRHSDVILTIW</sequence>
<gene>
    <name evidence="1" type="ORF">HMPREF0591_0330</name>
</gene>
<reference evidence="1 2" key="1">
    <citation type="submission" date="2010-04" db="EMBL/GenBank/DDBJ databases">
        <authorList>
            <person name="Muzny D."/>
            <person name="Qin X."/>
            <person name="Deng J."/>
            <person name="Jiang H."/>
            <person name="Liu Y."/>
            <person name="Qu J."/>
            <person name="Song X.-Z."/>
            <person name="Zhang L."/>
            <person name="Thornton R."/>
            <person name="Coyle M."/>
            <person name="Francisco L."/>
            <person name="Jackson L."/>
            <person name="Javaid M."/>
            <person name="Korchina V."/>
            <person name="Kovar C."/>
            <person name="Mata R."/>
            <person name="Mathew T."/>
            <person name="Ngo R."/>
            <person name="Nguyen L."/>
            <person name="Nguyen N."/>
            <person name="Okwuonu G."/>
            <person name="Ongeri F."/>
            <person name="Pham C."/>
            <person name="Simmons D."/>
            <person name="Wilczek-Boney K."/>
            <person name="Hale W."/>
            <person name="Jakkamsetti A."/>
            <person name="Pham P."/>
            <person name="Ruth R."/>
            <person name="San Lucas F."/>
            <person name="Warren J."/>
            <person name="Zhang J."/>
            <person name="Zhao Z."/>
            <person name="Zhou C."/>
            <person name="Zhu D."/>
            <person name="Lee S."/>
            <person name="Bess C."/>
            <person name="Blankenburg K."/>
            <person name="Forbes L."/>
            <person name="Fu Q."/>
            <person name="Gubbala S."/>
            <person name="Hirani K."/>
            <person name="Jayaseelan J.C."/>
            <person name="Lara F."/>
            <person name="Munidasa M."/>
            <person name="Palculict T."/>
            <person name="Patil S."/>
            <person name="Pu L.-L."/>
            <person name="Saada N."/>
            <person name="Tang L."/>
            <person name="Weissenberger G."/>
            <person name="Zhu Y."/>
            <person name="Hemphill L."/>
            <person name="Shang Y."/>
            <person name="Youmans B."/>
            <person name="Ayvaz T."/>
            <person name="Ross M."/>
            <person name="Santibanez J."/>
            <person name="Aqrawi P."/>
            <person name="Gross S."/>
            <person name="Joshi V."/>
            <person name="Fowler G."/>
            <person name="Nazareth L."/>
            <person name="Reid J."/>
            <person name="Worley K."/>
            <person name="Petrosino J."/>
            <person name="Highlander S."/>
            <person name="Gibbs R."/>
        </authorList>
    </citation>
    <scope>NUCLEOTIDE SEQUENCE [LARGE SCALE GENOMIC DNA]</scope>
    <source>
        <strain evidence="1 2">ATCC BAA-614</strain>
    </source>
</reference>
<protein>
    <submittedName>
        <fullName evidence="1">Uncharacterized protein</fullName>
    </submittedName>
</protein>
<dbReference type="HOGENOM" id="CLU_3273064_0_0_11"/>
<dbReference type="EMBL" id="ADNV01000053">
    <property type="protein sequence ID" value="EFG79748.1"/>
    <property type="molecule type" value="Genomic_DNA"/>
</dbReference>
<proteinExistence type="predicted"/>
<name>D5P2D6_9MYCO</name>
<comment type="caution">
    <text evidence="1">The sequence shown here is derived from an EMBL/GenBank/DDBJ whole genome shotgun (WGS) entry which is preliminary data.</text>
</comment>
<keyword evidence="2" id="KW-1185">Reference proteome</keyword>
<organism evidence="1 2">
    <name type="scientific">Mycobacterium parascrofulaceum ATCC BAA-614</name>
    <dbReference type="NCBI Taxonomy" id="525368"/>
    <lineage>
        <taxon>Bacteria</taxon>
        <taxon>Bacillati</taxon>
        <taxon>Actinomycetota</taxon>
        <taxon>Actinomycetes</taxon>
        <taxon>Mycobacteriales</taxon>
        <taxon>Mycobacteriaceae</taxon>
        <taxon>Mycobacterium</taxon>
        <taxon>Mycobacterium simiae complex</taxon>
    </lineage>
</organism>
<accession>D5P2D6</accession>
<evidence type="ECO:0000313" key="2">
    <source>
        <dbReference type="Proteomes" id="UP000003653"/>
    </source>
</evidence>